<dbReference type="InterPro" id="IPR000524">
    <property type="entry name" value="Tscrpt_reg_HTH_GntR"/>
</dbReference>
<proteinExistence type="predicted"/>
<dbReference type="EMBL" id="JAIFZO010000002">
    <property type="protein sequence ID" value="MCX4231966.1"/>
    <property type="molecule type" value="Genomic_DNA"/>
</dbReference>
<protein>
    <submittedName>
        <fullName evidence="5">GntR family transcriptional regulator</fullName>
    </submittedName>
</protein>
<evidence type="ECO:0000256" key="1">
    <source>
        <dbReference type="ARBA" id="ARBA00023015"/>
    </source>
</evidence>
<name>A0ABT3UWQ2_9ACTN</name>
<dbReference type="PANTHER" id="PTHR38445:SF9">
    <property type="entry name" value="HTH-TYPE TRANSCRIPTIONAL REPRESSOR YTRA"/>
    <property type="match status" value="1"/>
</dbReference>
<keyword evidence="3" id="KW-0804">Transcription</keyword>
<organism evidence="5 6">
    <name type="scientific">Streptomyces ortus</name>
    <dbReference type="NCBI Taxonomy" id="2867268"/>
    <lineage>
        <taxon>Bacteria</taxon>
        <taxon>Bacillati</taxon>
        <taxon>Actinomycetota</taxon>
        <taxon>Actinomycetes</taxon>
        <taxon>Kitasatosporales</taxon>
        <taxon>Streptomycetaceae</taxon>
        <taxon>Streptomyces</taxon>
    </lineage>
</organism>
<evidence type="ECO:0000313" key="6">
    <source>
        <dbReference type="Proteomes" id="UP001165590"/>
    </source>
</evidence>
<dbReference type="PROSITE" id="PS50949">
    <property type="entry name" value="HTH_GNTR"/>
    <property type="match status" value="1"/>
</dbReference>
<dbReference type="SMART" id="SM00345">
    <property type="entry name" value="HTH_GNTR"/>
    <property type="match status" value="1"/>
</dbReference>
<reference evidence="5" key="1">
    <citation type="journal article" date="2022" name="bioRxiv">
        <title>Discovery and biosynthetic assessment of Streptomyces ortus sp nov. isolated from a deep-sea sponge.</title>
        <authorList>
            <person name="Williams S.E."/>
        </authorList>
    </citation>
    <scope>NUCLEOTIDE SEQUENCE</scope>
    <source>
        <strain evidence="5">A15ISP2-DRY2</strain>
    </source>
</reference>
<keyword evidence="6" id="KW-1185">Reference proteome</keyword>
<dbReference type="PANTHER" id="PTHR38445">
    <property type="entry name" value="HTH-TYPE TRANSCRIPTIONAL REPRESSOR YTRA"/>
    <property type="match status" value="1"/>
</dbReference>
<sequence>MSVDLDRTRSIWRQVAAIVAARIADGTYPARSKLPSVVELSAEFSIASSTVQKVYKKLQDDGLARGEVGIGTFVADEPPMEG</sequence>
<dbReference type="SUPFAM" id="SSF46785">
    <property type="entry name" value="Winged helix' DNA-binding domain"/>
    <property type="match status" value="1"/>
</dbReference>
<dbReference type="RefSeq" id="WP_267025069.1">
    <property type="nucleotide sequence ID" value="NZ_JAIFZO010000002.1"/>
</dbReference>
<dbReference type="Pfam" id="PF00392">
    <property type="entry name" value="GntR"/>
    <property type="match status" value="1"/>
</dbReference>
<evidence type="ECO:0000313" key="5">
    <source>
        <dbReference type="EMBL" id="MCX4231966.1"/>
    </source>
</evidence>
<gene>
    <name evidence="5" type="ORF">K3769_04070</name>
</gene>
<evidence type="ECO:0000256" key="2">
    <source>
        <dbReference type="ARBA" id="ARBA00023125"/>
    </source>
</evidence>
<dbReference type="InterPro" id="IPR036390">
    <property type="entry name" value="WH_DNA-bd_sf"/>
</dbReference>
<keyword evidence="2" id="KW-0238">DNA-binding</keyword>
<dbReference type="Proteomes" id="UP001165590">
    <property type="component" value="Unassembled WGS sequence"/>
</dbReference>
<dbReference type="Gene3D" id="1.10.10.10">
    <property type="entry name" value="Winged helix-like DNA-binding domain superfamily/Winged helix DNA-binding domain"/>
    <property type="match status" value="1"/>
</dbReference>
<feature type="domain" description="HTH gntR-type" evidence="4">
    <location>
        <begin position="9"/>
        <end position="77"/>
    </location>
</feature>
<evidence type="ECO:0000256" key="3">
    <source>
        <dbReference type="ARBA" id="ARBA00023163"/>
    </source>
</evidence>
<evidence type="ECO:0000259" key="4">
    <source>
        <dbReference type="PROSITE" id="PS50949"/>
    </source>
</evidence>
<accession>A0ABT3UWQ2</accession>
<comment type="caution">
    <text evidence="5">The sequence shown here is derived from an EMBL/GenBank/DDBJ whole genome shotgun (WGS) entry which is preliminary data.</text>
</comment>
<keyword evidence="1" id="KW-0805">Transcription regulation</keyword>
<dbReference type="InterPro" id="IPR036388">
    <property type="entry name" value="WH-like_DNA-bd_sf"/>
</dbReference>